<name>A0ACC0F267_9ERIC</name>
<reference evidence="1 2" key="1">
    <citation type="journal article" date="2022" name="Plant J.">
        <title>Chromosome-level genome of Camellia lanceoleosa provides a valuable resource for understanding genome evolution and self-incompatibility.</title>
        <authorList>
            <person name="Gong W."/>
            <person name="Xiao S."/>
            <person name="Wang L."/>
            <person name="Liao Z."/>
            <person name="Chang Y."/>
            <person name="Mo W."/>
            <person name="Hu G."/>
            <person name="Li W."/>
            <person name="Zhao G."/>
            <person name="Zhu H."/>
            <person name="Hu X."/>
            <person name="Ji K."/>
            <person name="Xiang X."/>
            <person name="Song Q."/>
            <person name="Yuan D."/>
            <person name="Jin S."/>
            <person name="Zhang L."/>
        </authorList>
    </citation>
    <scope>NUCLEOTIDE SEQUENCE [LARGE SCALE GENOMIC DNA]</scope>
    <source>
        <strain evidence="1">SQ_2022a</strain>
    </source>
</reference>
<proteinExistence type="predicted"/>
<dbReference type="EMBL" id="CM045768">
    <property type="protein sequence ID" value="KAI7982719.1"/>
    <property type="molecule type" value="Genomic_DNA"/>
</dbReference>
<evidence type="ECO:0000313" key="2">
    <source>
        <dbReference type="Proteomes" id="UP001060215"/>
    </source>
</evidence>
<organism evidence="1 2">
    <name type="scientific">Camellia lanceoleosa</name>
    <dbReference type="NCBI Taxonomy" id="1840588"/>
    <lineage>
        <taxon>Eukaryota</taxon>
        <taxon>Viridiplantae</taxon>
        <taxon>Streptophyta</taxon>
        <taxon>Embryophyta</taxon>
        <taxon>Tracheophyta</taxon>
        <taxon>Spermatophyta</taxon>
        <taxon>Magnoliopsida</taxon>
        <taxon>eudicotyledons</taxon>
        <taxon>Gunneridae</taxon>
        <taxon>Pentapetalae</taxon>
        <taxon>asterids</taxon>
        <taxon>Ericales</taxon>
        <taxon>Theaceae</taxon>
        <taxon>Camellia</taxon>
    </lineage>
</organism>
<gene>
    <name evidence="1" type="ORF">LOK49_LG15G02055</name>
</gene>
<comment type="caution">
    <text evidence="1">The sequence shown here is derived from an EMBL/GenBank/DDBJ whole genome shotgun (WGS) entry which is preliminary data.</text>
</comment>
<sequence length="793" mass="91420">MWQSATSFEHQKMGHMNFWSRGIRVTPQYQFPQAQKVIVESDSECETVKYPTLAATRLGEKPKVVVLAEPIGQIQSTPAKDPNSNFYLASCNGIDTDKHEMEYNFDGFGDESNEELELYVVLQVVMQELYTLCVVAYIAIEIVLKRYIHKYPRTVIRGPNRLQEQMDHINRLVRESDITCIEQLRMDRRCFMTLCHMVRTIGGLGHSKHVTLEEKMALFLYVLAHDLKVRKLKFNFFRSGETVSRHFNDVLKAVLRLQGHLLRTPNPITQACTDPRWNCFQNCLGALDGTYIKVRVPVVYQARYRTRKGEIATNVLGVCSQDMNFIYVLPGWEGSAADSRVLRDAINRPNGLRIPTGYYYLVDAGYTNGQGFLAPYRGQRYHLSVWRAGATPTNYQEFFNMKHASARNVIERCFGLLKIRWAILRCASYYPIRTQNRIITACCLLHNLIRREMPVDPIEERLNNDIEDQPQLGDDFVDTVETSNEWTGWRDTLAMQLYNNWLAIMDSEVSSSRKKVKEKVDPSKPRRLWSPREEQCLINALMHIVNNGMKQDNAFKAGYLMKLEEKLLEMLPGTTLRGTPHIESKIKIWKKHYNCVAGMLGTSGFGWNDTEKRIDVESDSVWEAYVRRESDAKNLRNKSFPYFDSWIHIFGKDRATGSLSRALDALDAINAEEELFQRPPESSTKKNDNKKRPRGNDDVVEGLSMIANKLGEVFSATNEKLDFIGRRMGYEHDLASKRASLNDELIKLPIALDERLDACEIISQSAQKLDMFFSLTHDDKLRWVMRLLRRSAP</sequence>
<evidence type="ECO:0000313" key="1">
    <source>
        <dbReference type="EMBL" id="KAI7982719.1"/>
    </source>
</evidence>
<protein>
    <submittedName>
        <fullName evidence="1">Protein ALP1-like</fullName>
    </submittedName>
</protein>
<accession>A0ACC0F267</accession>
<dbReference type="Proteomes" id="UP001060215">
    <property type="component" value="Chromosome 11"/>
</dbReference>
<keyword evidence="2" id="KW-1185">Reference proteome</keyword>